<gene>
    <name evidence="2" type="ORF">DVK85_02130</name>
</gene>
<dbReference type="RefSeq" id="WP_114676851.1">
    <property type="nucleotide sequence ID" value="NZ_SKBO01000001.1"/>
</dbReference>
<evidence type="ECO:0000256" key="1">
    <source>
        <dbReference type="SAM" id="Phobius"/>
    </source>
</evidence>
<reference evidence="2 3" key="1">
    <citation type="submission" date="2018-07" db="EMBL/GenBank/DDBJ databases">
        <title>Complete genome sequence of Flavobacterium arcticum type strain SM1502T.</title>
        <authorList>
            <person name="Li Y."/>
            <person name="Li D.-D."/>
        </authorList>
    </citation>
    <scope>NUCLEOTIDE SEQUENCE [LARGE SCALE GENOMIC DNA]</scope>
    <source>
        <strain evidence="2 3">SM1502</strain>
    </source>
</reference>
<dbReference type="Proteomes" id="UP000253951">
    <property type="component" value="Chromosome"/>
</dbReference>
<keyword evidence="3" id="KW-1185">Reference proteome</keyword>
<organism evidence="2 3">
    <name type="scientific">Flavobacterium arcticum</name>
    <dbReference type="NCBI Taxonomy" id="1784713"/>
    <lineage>
        <taxon>Bacteria</taxon>
        <taxon>Pseudomonadati</taxon>
        <taxon>Bacteroidota</taxon>
        <taxon>Flavobacteriia</taxon>
        <taxon>Flavobacteriales</taxon>
        <taxon>Flavobacteriaceae</taxon>
        <taxon>Flavobacterium</taxon>
    </lineage>
</organism>
<keyword evidence="1" id="KW-0472">Membrane</keyword>
<sequence length="179" mass="20853">MSDTLPNWTEVAQFIIGSIGMGVALWTLIKLVSRDKQRESEIASLSLIASKLEELQEVNQKRYVESKNPQLEIRCDRDYELGGHYFLYFKNLNNNGKITKFLKSDYKGGMVSRISNLGKEQEFAFSITAPKKGETLTIFMTYIIEDTHEFQQELFIYYYQDKLIVRPLTIELMIKNNNM</sequence>
<feature type="transmembrane region" description="Helical" evidence="1">
    <location>
        <begin position="12"/>
        <end position="32"/>
    </location>
</feature>
<name>A0A345H928_9FLAO</name>
<protein>
    <submittedName>
        <fullName evidence="2">Uncharacterized protein</fullName>
    </submittedName>
</protein>
<evidence type="ECO:0000313" key="3">
    <source>
        <dbReference type="Proteomes" id="UP000253951"/>
    </source>
</evidence>
<keyword evidence="1" id="KW-1133">Transmembrane helix</keyword>
<keyword evidence="1" id="KW-0812">Transmembrane</keyword>
<accession>A0A345H928</accession>
<dbReference type="EMBL" id="CP031188">
    <property type="protein sequence ID" value="AXG73088.1"/>
    <property type="molecule type" value="Genomic_DNA"/>
</dbReference>
<proteinExistence type="predicted"/>
<evidence type="ECO:0000313" key="2">
    <source>
        <dbReference type="EMBL" id="AXG73088.1"/>
    </source>
</evidence>
<dbReference type="AlphaFoldDB" id="A0A345H928"/>
<dbReference type="KEGG" id="fat:DVK85_02130"/>